<gene>
    <name evidence="2" type="ORF">DX116_15230</name>
</gene>
<accession>A0A371P3H7</accession>
<keyword evidence="2" id="KW-0238">DNA-binding</keyword>
<dbReference type="InterPro" id="IPR036388">
    <property type="entry name" value="WH-like_DNA-bd_sf"/>
</dbReference>
<sequence>MDERSNLDRLMTVEEVAKYLCVPVNTLYQWRHKGTGPTAFRVGRYLRYDPSDVRSWLRDNSGTGHGVH</sequence>
<organism evidence="2 3">
    <name type="scientific">Aeromicrobium endophyticum</name>
    <dbReference type="NCBI Taxonomy" id="2292704"/>
    <lineage>
        <taxon>Bacteria</taxon>
        <taxon>Bacillati</taxon>
        <taxon>Actinomycetota</taxon>
        <taxon>Actinomycetes</taxon>
        <taxon>Propionibacteriales</taxon>
        <taxon>Nocardioidaceae</taxon>
        <taxon>Aeromicrobium</taxon>
    </lineage>
</organism>
<dbReference type="NCBIfam" id="TIGR01764">
    <property type="entry name" value="excise"/>
    <property type="match status" value="1"/>
</dbReference>
<feature type="domain" description="Helix-turn-helix" evidence="1">
    <location>
        <begin position="10"/>
        <end position="60"/>
    </location>
</feature>
<name>A0A371P3H7_9ACTN</name>
<protein>
    <submittedName>
        <fullName evidence="2">DNA-binding protein</fullName>
    </submittedName>
</protein>
<dbReference type="InterPro" id="IPR041657">
    <property type="entry name" value="HTH_17"/>
</dbReference>
<comment type="caution">
    <text evidence="2">The sequence shown here is derived from an EMBL/GenBank/DDBJ whole genome shotgun (WGS) entry which is preliminary data.</text>
</comment>
<evidence type="ECO:0000259" key="1">
    <source>
        <dbReference type="Pfam" id="PF12728"/>
    </source>
</evidence>
<dbReference type="InterPro" id="IPR009061">
    <property type="entry name" value="DNA-bd_dom_put_sf"/>
</dbReference>
<dbReference type="Proteomes" id="UP000265581">
    <property type="component" value="Unassembled WGS sequence"/>
</dbReference>
<evidence type="ECO:0000313" key="3">
    <source>
        <dbReference type="Proteomes" id="UP000265581"/>
    </source>
</evidence>
<dbReference type="AlphaFoldDB" id="A0A371P3H7"/>
<dbReference type="EMBL" id="QUBR01000002">
    <property type="protein sequence ID" value="REK70482.1"/>
    <property type="molecule type" value="Genomic_DNA"/>
</dbReference>
<keyword evidence="3" id="KW-1185">Reference proteome</keyword>
<dbReference type="Pfam" id="PF12728">
    <property type="entry name" value="HTH_17"/>
    <property type="match status" value="1"/>
</dbReference>
<dbReference type="SUPFAM" id="SSF46955">
    <property type="entry name" value="Putative DNA-binding domain"/>
    <property type="match status" value="1"/>
</dbReference>
<dbReference type="Gene3D" id="1.10.10.10">
    <property type="entry name" value="Winged helix-like DNA-binding domain superfamily/Winged helix DNA-binding domain"/>
    <property type="match status" value="1"/>
</dbReference>
<dbReference type="InterPro" id="IPR010093">
    <property type="entry name" value="SinI_DNA-bd"/>
</dbReference>
<dbReference type="RefSeq" id="WP_119705073.1">
    <property type="nucleotide sequence ID" value="NZ_JBHSOI010000002.1"/>
</dbReference>
<proteinExistence type="predicted"/>
<dbReference type="GO" id="GO:0003677">
    <property type="term" value="F:DNA binding"/>
    <property type="evidence" value="ECO:0007669"/>
    <property type="project" value="UniProtKB-KW"/>
</dbReference>
<reference evidence="2 3" key="1">
    <citation type="submission" date="2018-08" db="EMBL/GenBank/DDBJ databases">
        <title>Aeromicrobium sp. M2KJ-4, whole genome shotgun sequence.</title>
        <authorList>
            <person name="Tuo L."/>
        </authorList>
    </citation>
    <scope>NUCLEOTIDE SEQUENCE [LARGE SCALE GENOMIC DNA]</scope>
    <source>
        <strain evidence="2 3">M2KJ-4</strain>
    </source>
</reference>
<evidence type="ECO:0000313" key="2">
    <source>
        <dbReference type="EMBL" id="REK70482.1"/>
    </source>
</evidence>
<dbReference type="OrthoDB" id="194758at2"/>